<dbReference type="InParanoid" id="A0A061GBD6"/>
<name>A0A061GBD6_THECC</name>
<evidence type="ECO:0000313" key="2">
    <source>
        <dbReference type="EMBL" id="EOY26693.1"/>
    </source>
</evidence>
<sequence length="193" mass="21414">MEKDFFSIVVPLAWPSVPDLRLFAGQEAQILTTKSLKTMSTAYPELRAIRTGDLPKSMKETKVSLIFKLLWGLNRNQGFRCSLGIIALFIELEVFGLAVGNQIFSIYVCEFSPECILDCPGCIPPLEEDPLSSGSSTSDDWCELECRSNLLSGTIVQTEDHQAQQRHHDPNPVLEEEPSIEPNPSSPLSDTVC</sequence>
<feature type="compositionally biased region" description="Basic and acidic residues" evidence="1">
    <location>
        <begin position="159"/>
        <end position="170"/>
    </location>
</feature>
<keyword evidence="3" id="KW-1185">Reference proteome</keyword>
<evidence type="ECO:0000256" key="1">
    <source>
        <dbReference type="SAM" id="MobiDB-lite"/>
    </source>
</evidence>
<dbReference type="Proteomes" id="UP000026915">
    <property type="component" value="Chromosome 6"/>
</dbReference>
<evidence type="ECO:0000313" key="3">
    <source>
        <dbReference type="Proteomes" id="UP000026915"/>
    </source>
</evidence>
<proteinExistence type="predicted"/>
<dbReference type="HOGENOM" id="CLU_1411075_0_0_1"/>
<feature type="compositionally biased region" description="Low complexity" evidence="1">
    <location>
        <begin position="180"/>
        <end position="193"/>
    </location>
</feature>
<feature type="region of interest" description="Disordered" evidence="1">
    <location>
        <begin position="159"/>
        <end position="193"/>
    </location>
</feature>
<dbReference type="Gramene" id="EOY26693">
    <property type="protein sequence ID" value="EOY26693"/>
    <property type="gene ID" value="TCM_028671"/>
</dbReference>
<dbReference type="EMBL" id="CM001884">
    <property type="protein sequence ID" value="EOY26693.1"/>
    <property type="molecule type" value="Genomic_DNA"/>
</dbReference>
<accession>A0A061GBD6</accession>
<organism evidence="2 3">
    <name type="scientific">Theobroma cacao</name>
    <name type="common">Cacao</name>
    <name type="synonym">Cocoa</name>
    <dbReference type="NCBI Taxonomy" id="3641"/>
    <lineage>
        <taxon>Eukaryota</taxon>
        <taxon>Viridiplantae</taxon>
        <taxon>Streptophyta</taxon>
        <taxon>Embryophyta</taxon>
        <taxon>Tracheophyta</taxon>
        <taxon>Spermatophyta</taxon>
        <taxon>Magnoliopsida</taxon>
        <taxon>eudicotyledons</taxon>
        <taxon>Gunneridae</taxon>
        <taxon>Pentapetalae</taxon>
        <taxon>rosids</taxon>
        <taxon>malvids</taxon>
        <taxon>Malvales</taxon>
        <taxon>Malvaceae</taxon>
        <taxon>Byttnerioideae</taxon>
        <taxon>Theobroma</taxon>
    </lineage>
</organism>
<protein>
    <submittedName>
        <fullName evidence="2">Uncharacterized protein</fullName>
    </submittedName>
</protein>
<gene>
    <name evidence="2" type="ORF">TCM_028671</name>
</gene>
<dbReference type="AlphaFoldDB" id="A0A061GBD6"/>
<reference evidence="2 3" key="1">
    <citation type="journal article" date="2013" name="Genome Biol.">
        <title>The genome sequence of the most widely cultivated cacao type and its use to identify candidate genes regulating pod color.</title>
        <authorList>
            <person name="Motamayor J.C."/>
            <person name="Mockaitis K."/>
            <person name="Schmutz J."/>
            <person name="Haiminen N."/>
            <person name="Iii D.L."/>
            <person name="Cornejo O."/>
            <person name="Findley S.D."/>
            <person name="Zheng P."/>
            <person name="Utro F."/>
            <person name="Royaert S."/>
            <person name="Saski C."/>
            <person name="Jenkins J."/>
            <person name="Podicheti R."/>
            <person name="Zhao M."/>
            <person name="Scheffler B.E."/>
            <person name="Stack J.C."/>
            <person name="Feltus F.A."/>
            <person name="Mustiga G.M."/>
            <person name="Amores F."/>
            <person name="Phillips W."/>
            <person name="Marelli J.P."/>
            <person name="May G.D."/>
            <person name="Shapiro H."/>
            <person name="Ma J."/>
            <person name="Bustamante C.D."/>
            <person name="Schnell R.J."/>
            <person name="Main D."/>
            <person name="Gilbert D."/>
            <person name="Parida L."/>
            <person name="Kuhn D.N."/>
        </authorList>
    </citation>
    <scope>NUCLEOTIDE SEQUENCE [LARGE SCALE GENOMIC DNA]</scope>
    <source>
        <strain evidence="3">cv. Matina 1-6</strain>
    </source>
</reference>